<feature type="non-terminal residue" evidence="3">
    <location>
        <position position="1"/>
    </location>
</feature>
<gene>
    <name evidence="3" type="ORF">JZ751_018311</name>
</gene>
<dbReference type="GO" id="GO:0060271">
    <property type="term" value="P:cilium assembly"/>
    <property type="evidence" value="ECO:0007669"/>
    <property type="project" value="InterPro"/>
</dbReference>
<sequence length="149" mass="16768">VYKKQAATRLGVMGHRLQEQEDDFAGKAASYQREIRHLQQLLRDKQEALDGVLQQKSLLASSPSRQLWGWADHCSSAVVSVDHRRSASARDSRVDDTAARQSRGGWGMFQASNRDDGRHRTSPFLSCPTLVTACLWRPTCDDVLGECRR</sequence>
<protein>
    <submittedName>
        <fullName evidence="3">Uncharacterized protein</fullName>
    </submittedName>
</protein>
<proteinExistence type="predicted"/>
<dbReference type="GO" id="GO:0005814">
    <property type="term" value="C:centriole"/>
    <property type="evidence" value="ECO:0007669"/>
    <property type="project" value="InterPro"/>
</dbReference>
<feature type="compositionally biased region" description="Basic and acidic residues" evidence="2">
    <location>
        <begin position="85"/>
        <end position="98"/>
    </location>
</feature>
<comment type="caution">
    <text evidence="3">The sequence shown here is derived from an EMBL/GenBank/DDBJ whole genome shotgun (WGS) entry which is preliminary data.</text>
</comment>
<dbReference type="PANTHER" id="PTHR36170:SF1">
    <property type="entry name" value="CENTROSOMAL PROTEIN OF 89 KDA"/>
    <property type="match status" value="1"/>
</dbReference>
<reference evidence="3" key="1">
    <citation type="thesis" date="2021" institute="BYU ScholarsArchive" country="Provo, UT, USA">
        <title>Applications of and Algorithms for Genome Assembly and Genomic Analyses with an Emphasis on Marine Teleosts.</title>
        <authorList>
            <person name="Pickett B.D."/>
        </authorList>
    </citation>
    <scope>NUCLEOTIDE SEQUENCE</scope>
    <source>
        <strain evidence="3">HI-2016</strain>
    </source>
</reference>
<dbReference type="Proteomes" id="UP000824540">
    <property type="component" value="Unassembled WGS sequence"/>
</dbReference>
<accession>A0A8T2NMG7</accession>
<evidence type="ECO:0000313" key="3">
    <source>
        <dbReference type="EMBL" id="KAG9341993.1"/>
    </source>
</evidence>
<dbReference type="GO" id="GO:0097539">
    <property type="term" value="C:ciliary transition fiber"/>
    <property type="evidence" value="ECO:0007669"/>
    <property type="project" value="TreeGrafter"/>
</dbReference>
<feature type="region of interest" description="Disordered" evidence="2">
    <location>
        <begin position="85"/>
        <end position="119"/>
    </location>
</feature>
<evidence type="ECO:0000313" key="4">
    <source>
        <dbReference type="Proteomes" id="UP000824540"/>
    </source>
</evidence>
<dbReference type="GO" id="GO:0007268">
    <property type="term" value="P:chemical synaptic transmission"/>
    <property type="evidence" value="ECO:0007669"/>
    <property type="project" value="InterPro"/>
</dbReference>
<dbReference type="InterPro" id="IPR033545">
    <property type="entry name" value="CEP89"/>
</dbReference>
<feature type="coiled-coil region" evidence="1">
    <location>
        <begin position="28"/>
        <end position="55"/>
    </location>
</feature>
<keyword evidence="4" id="KW-1185">Reference proteome</keyword>
<keyword evidence="1" id="KW-0175">Coiled coil</keyword>
<dbReference type="GO" id="GO:0045202">
    <property type="term" value="C:synapse"/>
    <property type="evidence" value="ECO:0007669"/>
    <property type="project" value="GOC"/>
</dbReference>
<dbReference type="EMBL" id="JAFBMS010000031">
    <property type="protein sequence ID" value="KAG9341993.1"/>
    <property type="molecule type" value="Genomic_DNA"/>
</dbReference>
<dbReference type="PANTHER" id="PTHR36170">
    <property type="entry name" value="CENTROSOMAL PROTEIN OF 89 KDA"/>
    <property type="match status" value="1"/>
</dbReference>
<dbReference type="GO" id="GO:0007005">
    <property type="term" value="P:mitochondrion organization"/>
    <property type="evidence" value="ECO:0007669"/>
    <property type="project" value="InterPro"/>
</dbReference>
<organism evidence="3 4">
    <name type="scientific">Albula glossodonta</name>
    <name type="common">roundjaw bonefish</name>
    <dbReference type="NCBI Taxonomy" id="121402"/>
    <lineage>
        <taxon>Eukaryota</taxon>
        <taxon>Metazoa</taxon>
        <taxon>Chordata</taxon>
        <taxon>Craniata</taxon>
        <taxon>Vertebrata</taxon>
        <taxon>Euteleostomi</taxon>
        <taxon>Actinopterygii</taxon>
        <taxon>Neopterygii</taxon>
        <taxon>Teleostei</taxon>
        <taxon>Albuliformes</taxon>
        <taxon>Albulidae</taxon>
        <taxon>Albula</taxon>
    </lineage>
</organism>
<dbReference type="AlphaFoldDB" id="A0A8T2NMG7"/>
<name>A0A8T2NMG7_9TELE</name>
<dbReference type="OrthoDB" id="8897842at2759"/>
<evidence type="ECO:0000256" key="1">
    <source>
        <dbReference type="SAM" id="Coils"/>
    </source>
</evidence>
<evidence type="ECO:0000256" key="2">
    <source>
        <dbReference type="SAM" id="MobiDB-lite"/>
    </source>
</evidence>